<feature type="non-terminal residue" evidence="2">
    <location>
        <position position="67"/>
    </location>
</feature>
<name>A0ABV2XLD6_9NOCA</name>
<dbReference type="Pfam" id="PF11241">
    <property type="entry name" value="DUF3043"/>
    <property type="match status" value="1"/>
</dbReference>
<dbReference type="Proteomes" id="UP001550535">
    <property type="component" value="Unassembled WGS sequence"/>
</dbReference>
<feature type="region of interest" description="Disordered" evidence="1">
    <location>
        <begin position="1"/>
        <end position="67"/>
    </location>
</feature>
<feature type="compositionally biased region" description="Low complexity" evidence="1">
    <location>
        <begin position="7"/>
        <end position="21"/>
    </location>
</feature>
<dbReference type="InterPro" id="IPR021403">
    <property type="entry name" value="DUF3043"/>
</dbReference>
<sequence length="67" mass="6878">MVTDGDSAAGTTRSTATATAGKGRPTPKRRDAQGKRRGPVAPAPLTAKEARARRKAARGSGVDRPAH</sequence>
<gene>
    <name evidence="2" type="ORF">ABZ507_33415</name>
</gene>
<evidence type="ECO:0000313" key="3">
    <source>
        <dbReference type="Proteomes" id="UP001550535"/>
    </source>
</evidence>
<protein>
    <submittedName>
        <fullName evidence="2">DUF3043 domain-containing protein</fullName>
    </submittedName>
</protein>
<evidence type="ECO:0000313" key="2">
    <source>
        <dbReference type="EMBL" id="MEU2126712.1"/>
    </source>
</evidence>
<dbReference type="EMBL" id="JBEYBR010000194">
    <property type="protein sequence ID" value="MEU2126712.1"/>
    <property type="molecule type" value="Genomic_DNA"/>
</dbReference>
<keyword evidence="3" id="KW-1185">Reference proteome</keyword>
<accession>A0ABV2XLD6</accession>
<proteinExistence type="predicted"/>
<evidence type="ECO:0000256" key="1">
    <source>
        <dbReference type="SAM" id="MobiDB-lite"/>
    </source>
</evidence>
<reference evidence="2 3" key="1">
    <citation type="submission" date="2024-06" db="EMBL/GenBank/DDBJ databases">
        <title>The Natural Products Discovery Center: Release of the First 8490 Sequenced Strains for Exploring Actinobacteria Biosynthetic Diversity.</title>
        <authorList>
            <person name="Kalkreuter E."/>
            <person name="Kautsar S.A."/>
            <person name="Yang D."/>
            <person name="Bader C.D."/>
            <person name="Teijaro C.N."/>
            <person name="Fluegel L."/>
            <person name="Davis C.M."/>
            <person name="Simpson J.R."/>
            <person name="Lauterbach L."/>
            <person name="Steele A.D."/>
            <person name="Gui C."/>
            <person name="Meng S."/>
            <person name="Li G."/>
            <person name="Viehrig K."/>
            <person name="Ye F."/>
            <person name="Su P."/>
            <person name="Kiefer A.F."/>
            <person name="Nichols A."/>
            <person name="Cepeda A.J."/>
            <person name="Yan W."/>
            <person name="Fan B."/>
            <person name="Jiang Y."/>
            <person name="Adhikari A."/>
            <person name="Zheng C.-J."/>
            <person name="Schuster L."/>
            <person name="Cowan T.M."/>
            <person name="Smanski M.J."/>
            <person name="Chevrette M.G."/>
            <person name="De Carvalho L.P.S."/>
            <person name="Shen B."/>
        </authorList>
    </citation>
    <scope>NUCLEOTIDE SEQUENCE [LARGE SCALE GENOMIC DNA]</scope>
    <source>
        <strain evidence="2 3">NPDC019434</strain>
    </source>
</reference>
<comment type="caution">
    <text evidence="2">The sequence shown here is derived from an EMBL/GenBank/DDBJ whole genome shotgun (WGS) entry which is preliminary data.</text>
</comment>
<organism evidence="2 3">
    <name type="scientific">Nocardia niwae</name>
    <dbReference type="NCBI Taxonomy" id="626084"/>
    <lineage>
        <taxon>Bacteria</taxon>
        <taxon>Bacillati</taxon>
        <taxon>Actinomycetota</taxon>
        <taxon>Actinomycetes</taxon>
        <taxon>Mycobacteriales</taxon>
        <taxon>Nocardiaceae</taxon>
        <taxon>Nocardia</taxon>
    </lineage>
</organism>